<proteinExistence type="predicted"/>
<evidence type="ECO:0000313" key="2">
    <source>
        <dbReference type="EnsemblFungi" id="PTTG_26033-t43_1-p1"/>
    </source>
</evidence>
<organism evidence="1">
    <name type="scientific">Puccinia triticina (isolate 1-1 / race 1 (BBBD))</name>
    <name type="common">Brown leaf rust fungus</name>
    <dbReference type="NCBI Taxonomy" id="630390"/>
    <lineage>
        <taxon>Eukaryota</taxon>
        <taxon>Fungi</taxon>
        <taxon>Dikarya</taxon>
        <taxon>Basidiomycota</taxon>
        <taxon>Pucciniomycotina</taxon>
        <taxon>Pucciniomycetes</taxon>
        <taxon>Pucciniales</taxon>
        <taxon>Pucciniaceae</taxon>
        <taxon>Puccinia</taxon>
    </lineage>
</organism>
<dbReference type="EnsemblFungi" id="PTTG_26033-t43_1">
    <property type="protein sequence ID" value="PTTG_26033-t43_1-p1"/>
    <property type="gene ID" value="PTTG_26033"/>
</dbReference>
<dbReference type="AlphaFoldDB" id="A0A180GYP2"/>
<dbReference type="VEuPathDB" id="FungiDB:PTTG_26033"/>
<dbReference type="OrthoDB" id="2506357at2759"/>
<sequence>MQHTRLPRVFHDWIVDRVDQGLGWKDIKILLASPDIEILCDTGVALAESAGVFYNLVYNLIKVWRTRLARRNPDVYVSLALWQSHLTGNGWHNFCPSISDSDSFLFAIQSPWQRQMMIPHGKTMLFVDATHNSVKNCFLSNGRKAELN</sequence>
<reference evidence="1" key="2">
    <citation type="submission" date="2016-05" db="EMBL/GenBank/DDBJ databases">
        <title>Comparative analysis highlights variable genome content of wheat rusts and divergence of the mating loci.</title>
        <authorList>
            <person name="Cuomo C.A."/>
            <person name="Bakkeren G."/>
            <person name="Szabo L."/>
            <person name="Khalil H."/>
            <person name="Joly D."/>
            <person name="Goldberg J."/>
            <person name="Young S."/>
            <person name="Zeng Q."/>
            <person name="Fellers J."/>
        </authorList>
    </citation>
    <scope>NUCLEOTIDE SEQUENCE [LARGE SCALE GENOMIC DNA]</scope>
    <source>
        <strain evidence="1">1-1 BBBD Race 1</strain>
    </source>
</reference>
<gene>
    <name evidence="1" type="ORF">PTTG_26033</name>
</gene>
<reference evidence="1" key="1">
    <citation type="submission" date="2009-11" db="EMBL/GenBank/DDBJ databases">
        <authorList>
            <consortium name="The Broad Institute Genome Sequencing Platform"/>
            <person name="Ward D."/>
            <person name="Feldgarden M."/>
            <person name="Earl A."/>
            <person name="Young S.K."/>
            <person name="Zeng Q."/>
            <person name="Koehrsen M."/>
            <person name="Alvarado L."/>
            <person name="Berlin A."/>
            <person name="Bochicchio J."/>
            <person name="Borenstein D."/>
            <person name="Chapman S.B."/>
            <person name="Chen Z."/>
            <person name="Engels R."/>
            <person name="Freedman E."/>
            <person name="Gellesch M."/>
            <person name="Goldberg J."/>
            <person name="Griggs A."/>
            <person name="Gujja S."/>
            <person name="Heilman E."/>
            <person name="Heiman D."/>
            <person name="Hepburn T."/>
            <person name="Howarth C."/>
            <person name="Jen D."/>
            <person name="Larson L."/>
            <person name="Lewis B."/>
            <person name="Mehta T."/>
            <person name="Park D."/>
            <person name="Pearson M."/>
            <person name="Roberts A."/>
            <person name="Saif S."/>
            <person name="Shea T."/>
            <person name="Shenoy N."/>
            <person name="Sisk P."/>
            <person name="Stolte C."/>
            <person name="Sykes S."/>
            <person name="Thomson T."/>
            <person name="Walk T."/>
            <person name="White J."/>
            <person name="Yandava C."/>
            <person name="Izard J."/>
            <person name="Baranova O.V."/>
            <person name="Blanton J.M."/>
            <person name="Tanner A.C."/>
            <person name="Dewhirst F.E."/>
            <person name="Haas B."/>
            <person name="Nusbaum C."/>
            <person name="Birren B."/>
        </authorList>
    </citation>
    <scope>NUCLEOTIDE SEQUENCE [LARGE SCALE GENOMIC DNA]</scope>
    <source>
        <strain evidence="1">1-1 BBBD Race 1</strain>
    </source>
</reference>
<evidence type="ECO:0000313" key="1">
    <source>
        <dbReference type="EMBL" id="OAV97372.1"/>
    </source>
</evidence>
<keyword evidence="3" id="KW-1185">Reference proteome</keyword>
<reference evidence="2" key="4">
    <citation type="submission" date="2025-05" db="UniProtKB">
        <authorList>
            <consortium name="EnsemblFungi"/>
        </authorList>
    </citation>
    <scope>IDENTIFICATION</scope>
    <source>
        <strain evidence="2">isolate 1-1 / race 1 (BBBD)</strain>
    </source>
</reference>
<dbReference type="EMBL" id="ADAS02000013">
    <property type="protein sequence ID" value="OAV97372.1"/>
    <property type="molecule type" value="Genomic_DNA"/>
</dbReference>
<accession>A0A180GYP2</accession>
<evidence type="ECO:0000313" key="3">
    <source>
        <dbReference type="Proteomes" id="UP000005240"/>
    </source>
</evidence>
<reference evidence="2 3" key="3">
    <citation type="journal article" date="2017" name="G3 (Bethesda)">
        <title>Comparative analysis highlights variable genome content of wheat rusts and divergence of the mating loci.</title>
        <authorList>
            <person name="Cuomo C.A."/>
            <person name="Bakkeren G."/>
            <person name="Khalil H.B."/>
            <person name="Panwar V."/>
            <person name="Joly D."/>
            <person name="Linning R."/>
            <person name="Sakthikumar S."/>
            <person name="Song X."/>
            <person name="Adiconis X."/>
            <person name="Fan L."/>
            <person name="Goldberg J.M."/>
            <person name="Levin J.Z."/>
            <person name="Young S."/>
            <person name="Zeng Q."/>
            <person name="Anikster Y."/>
            <person name="Bruce M."/>
            <person name="Wang M."/>
            <person name="Yin C."/>
            <person name="McCallum B."/>
            <person name="Szabo L.J."/>
            <person name="Hulbert S."/>
            <person name="Chen X."/>
            <person name="Fellers J.P."/>
        </authorList>
    </citation>
    <scope>NUCLEOTIDE SEQUENCE</scope>
    <source>
        <strain evidence="3">Isolate 1-1 / race 1 (BBBD)</strain>
        <strain evidence="2">isolate 1-1 / race 1 (BBBD)</strain>
    </source>
</reference>
<name>A0A180GYP2_PUCT1</name>
<dbReference type="Proteomes" id="UP000005240">
    <property type="component" value="Unassembled WGS sequence"/>
</dbReference>
<protein>
    <submittedName>
        <fullName evidence="1 2">Uncharacterized protein</fullName>
    </submittedName>
</protein>